<dbReference type="CDD" id="cd00009">
    <property type="entry name" value="AAA"/>
    <property type="match status" value="1"/>
</dbReference>
<dbReference type="EMBL" id="CP045725">
    <property type="protein sequence ID" value="QGF24899.1"/>
    <property type="molecule type" value="Genomic_DNA"/>
</dbReference>
<keyword evidence="4" id="KW-1185">Reference proteome</keyword>
<evidence type="ECO:0000256" key="1">
    <source>
        <dbReference type="ARBA" id="ARBA00006354"/>
    </source>
</evidence>
<dbReference type="InterPro" id="IPR004482">
    <property type="entry name" value="Mg_chelat-rel"/>
</dbReference>
<dbReference type="PANTHER" id="PTHR32039:SF7">
    <property type="entry name" value="COMPETENCE PROTEIN COMM"/>
    <property type="match status" value="1"/>
</dbReference>
<dbReference type="InterPro" id="IPR025158">
    <property type="entry name" value="Mg_chelat-rel_C"/>
</dbReference>
<dbReference type="InterPro" id="IPR000523">
    <property type="entry name" value="Mg_chelatse_chII-like_cat_dom"/>
</dbReference>
<dbReference type="InterPro" id="IPR014721">
    <property type="entry name" value="Ribsml_uS5_D2-typ_fold_subgr"/>
</dbReference>
<evidence type="ECO:0000259" key="2">
    <source>
        <dbReference type="SMART" id="SM00382"/>
    </source>
</evidence>
<dbReference type="Pfam" id="PF13335">
    <property type="entry name" value="Mg_chelatase_C"/>
    <property type="match status" value="1"/>
</dbReference>
<sequence>MSPTTGARALHVVEPARPPATDLALPPSRGHSAPRTATARSIALLGMDGQEIEVEAMIASGLPRTTLVGLPDSAVYEARDRCRAAVAATGLAWPLTSLTINLTPASLPKAGSHHDLAIAASVLAAGGVVPDDAVRQVVLLGELGLDGRVRRVRGLLPAVLAAHAQGHRKVVVPAGQHAEAALVDGVDVHTVATLGDLVSFLRGEARPTDLRGEGNDVEQDDEELGDDRADFADVVGQGQARLATEVAAAGRHHLMLSGPPGVGKTLIASRLPTILPELSRAESLEVAAVTSLIGEPVPGLRRRPPFSAPHHACSVAAMVGGGSRMARPGAVSRAHGGILFLDEAAEFSPLVLDALRTPLEAGEVTLSRSHGEARYPARFQLVMATNPCPCGNAGVSGLECRCSPVTVRRYRARISGPLRDRVDITVMMTPPASAYLALGSKLPPPEPSAAIAARVLQARDRQRRRLAGTPWTTNGEVSGSYLRHHLPLPEATDILDNALLHGDLSNRGVERTLRIAWTVADLAGHDTPDSEDLQTALALRRGETHLLPGARS</sequence>
<dbReference type="PANTHER" id="PTHR32039">
    <property type="entry name" value="MAGNESIUM-CHELATASE SUBUNIT CHLI"/>
    <property type="match status" value="1"/>
</dbReference>
<feature type="domain" description="AAA+ ATPase" evidence="2">
    <location>
        <begin position="250"/>
        <end position="432"/>
    </location>
</feature>
<name>A0A5Q2FDL2_9ACTN</name>
<dbReference type="SMART" id="SM00382">
    <property type="entry name" value="AAA"/>
    <property type="match status" value="1"/>
</dbReference>
<accession>A0A5Q2FDL2</accession>
<evidence type="ECO:0000313" key="3">
    <source>
        <dbReference type="EMBL" id="QGF24899.1"/>
    </source>
</evidence>
<dbReference type="Pfam" id="PF13541">
    <property type="entry name" value="ChlI"/>
    <property type="match status" value="1"/>
</dbReference>
<protein>
    <submittedName>
        <fullName evidence="3">YifB family Mg chelatase-like AAA ATPase</fullName>
    </submittedName>
</protein>
<dbReference type="AlphaFoldDB" id="A0A5Q2FDL2"/>
<dbReference type="InterPro" id="IPR003593">
    <property type="entry name" value="AAA+_ATPase"/>
</dbReference>
<dbReference type="Gene3D" id="3.30.230.10">
    <property type="match status" value="1"/>
</dbReference>
<dbReference type="GO" id="GO:0005524">
    <property type="term" value="F:ATP binding"/>
    <property type="evidence" value="ECO:0007669"/>
    <property type="project" value="InterPro"/>
</dbReference>
<dbReference type="Gene3D" id="3.40.50.300">
    <property type="entry name" value="P-loop containing nucleotide triphosphate hydrolases"/>
    <property type="match status" value="1"/>
</dbReference>
<dbReference type="SUPFAM" id="SSF52540">
    <property type="entry name" value="P-loop containing nucleoside triphosphate hydrolases"/>
    <property type="match status" value="1"/>
</dbReference>
<dbReference type="InterPro" id="IPR045006">
    <property type="entry name" value="CHLI-like"/>
</dbReference>
<reference evidence="3 4" key="1">
    <citation type="submission" date="2019-10" db="EMBL/GenBank/DDBJ databases">
        <title>Genomic analysis of Raineyella sp. CBA3103.</title>
        <authorList>
            <person name="Roh S.W."/>
        </authorList>
    </citation>
    <scope>NUCLEOTIDE SEQUENCE [LARGE SCALE GENOMIC DNA]</scope>
    <source>
        <strain evidence="3 4">CBA3103</strain>
    </source>
</reference>
<proteinExistence type="inferred from homology"/>
<evidence type="ECO:0000313" key="4">
    <source>
        <dbReference type="Proteomes" id="UP000386847"/>
    </source>
</evidence>
<dbReference type="InterPro" id="IPR020568">
    <property type="entry name" value="Ribosomal_Su5_D2-typ_SF"/>
</dbReference>
<comment type="similarity">
    <text evidence="1">Belongs to the Mg-chelatase subunits D/I family. ComM subfamily.</text>
</comment>
<dbReference type="SUPFAM" id="SSF54211">
    <property type="entry name" value="Ribosomal protein S5 domain 2-like"/>
    <property type="match status" value="1"/>
</dbReference>
<organism evidence="3 4">
    <name type="scientific">Raineyella fluvialis</name>
    <dbReference type="NCBI Taxonomy" id="2662261"/>
    <lineage>
        <taxon>Bacteria</taxon>
        <taxon>Bacillati</taxon>
        <taxon>Actinomycetota</taxon>
        <taxon>Actinomycetes</taxon>
        <taxon>Propionibacteriales</taxon>
        <taxon>Propionibacteriaceae</taxon>
        <taxon>Raineyella</taxon>
    </lineage>
</organism>
<dbReference type="Pfam" id="PF01078">
    <property type="entry name" value="Mg_chelatase"/>
    <property type="match status" value="1"/>
</dbReference>
<dbReference type="Proteomes" id="UP000386847">
    <property type="component" value="Chromosome"/>
</dbReference>
<dbReference type="KEGG" id="rain:Rai3103_16165"/>
<dbReference type="InterPro" id="IPR027417">
    <property type="entry name" value="P-loop_NTPase"/>
</dbReference>
<dbReference type="NCBIfam" id="TIGR00368">
    <property type="entry name" value="YifB family Mg chelatase-like AAA ATPase"/>
    <property type="match status" value="1"/>
</dbReference>
<dbReference type="RefSeq" id="WP_153573428.1">
    <property type="nucleotide sequence ID" value="NZ_CP045725.1"/>
</dbReference>
<gene>
    <name evidence="3" type="ORF">Rai3103_16165</name>
</gene>